<organism evidence="1 4">
    <name type="scientific">Pseudoduganella umbonata</name>
    <dbReference type="NCBI Taxonomy" id="864828"/>
    <lineage>
        <taxon>Bacteria</taxon>
        <taxon>Pseudomonadati</taxon>
        <taxon>Pseudomonadota</taxon>
        <taxon>Betaproteobacteria</taxon>
        <taxon>Burkholderiales</taxon>
        <taxon>Oxalobacteraceae</taxon>
        <taxon>Telluria group</taxon>
        <taxon>Pseudoduganella</taxon>
    </lineage>
</organism>
<dbReference type="Proteomes" id="UP000298763">
    <property type="component" value="Chromosome"/>
</dbReference>
<evidence type="ECO:0000313" key="1">
    <source>
        <dbReference type="EMBL" id="MBB3220606.1"/>
    </source>
</evidence>
<dbReference type="EMBL" id="JACHXS010000002">
    <property type="protein sequence ID" value="MBB3220606.1"/>
    <property type="molecule type" value="Genomic_DNA"/>
</dbReference>
<accession>A0A4P8HU24</accession>
<reference evidence="1 4" key="2">
    <citation type="submission" date="2020-08" db="EMBL/GenBank/DDBJ databases">
        <title>Genomic Encyclopedia of Type Strains, Phase III (KMG-III): the genomes of soil and plant-associated and newly described type strains.</title>
        <authorList>
            <person name="Whitman W."/>
        </authorList>
    </citation>
    <scope>NUCLEOTIDE SEQUENCE [LARGE SCALE GENOMIC DNA]</scope>
    <source>
        <strain evidence="1 4">CECT 7753</strain>
    </source>
</reference>
<dbReference type="AlphaFoldDB" id="A0A4P8HU24"/>
<reference evidence="2 3" key="1">
    <citation type="submission" date="2019-05" db="EMBL/GenBank/DDBJ databases">
        <title>Draft Genome Sequences of Six Type Strains of the Genus Massilia.</title>
        <authorList>
            <person name="Miess H."/>
            <person name="Frediansyhah A."/>
            <person name="Gross H."/>
        </authorList>
    </citation>
    <scope>NUCLEOTIDE SEQUENCE [LARGE SCALE GENOMIC DNA]</scope>
    <source>
        <strain evidence="2 3">DSMZ 26121</strain>
    </source>
</reference>
<evidence type="ECO:0000313" key="4">
    <source>
        <dbReference type="Proteomes" id="UP000584325"/>
    </source>
</evidence>
<dbReference type="OrthoDB" id="9000139at2"/>
<dbReference type="EMBL" id="CP040017">
    <property type="protein sequence ID" value="QCP11895.1"/>
    <property type="molecule type" value="Genomic_DNA"/>
</dbReference>
<keyword evidence="3" id="KW-1185">Reference proteome</keyword>
<dbReference type="Proteomes" id="UP000584325">
    <property type="component" value="Unassembled WGS sequence"/>
</dbReference>
<name>A0A4P8HU24_9BURK</name>
<dbReference type="Pfam" id="PF09916">
    <property type="entry name" value="DUF2145"/>
    <property type="match status" value="1"/>
</dbReference>
<dbReference type="RefSeq" id="WP_137314739.1">
    <property type="nucleotide sequence ID" value="NZ_CP040017.1"/>
</dbReference>
<proteinExistence type="predicted"/>
<gene>
    <name evidence="2" type="ORF">FCL38_16830</name>
    <name evidence="1" type="ORF">FHS02_001405</name>
</gene>
<dbReference type="InterPro" id="IPR014547">
    <property type="entry name" value="UCP028477"/>
</dbReference>
<sequence>MKLTLRRLPARQLLTRRLWTRRLLLCAWLGASLFLGLFAALPAWAGQACEARPLATADAARSLDLALRTVQALDASGAQVALVSRAGQDLGKYGLRYSHMGIALRDHPAGRWTVVHELNECATASSALYEEGMGNFFLTDLVRHEAQLVIPGPVAQARLAQLLAGRTPRRLHEQRYNMLSYVFATHYQNSNQWVLENYAAASAPAGDVATREEAQAWLKSAGFAPITVHIPPATRLGARMFRANVAFDDHPFDRRVAGKIDTVSTDAVVRFVQHSDHAAKVIIVQ</sequence>
<dbReference type="PIRSF" id="PIRSF028477">
    <property type="entry name" value="UCP028477"/>
    <property type="match status" value="1"/>
</dbReference>
<evidence type="ECO:0000313" key="3">
    <source>
        <dbReference type="Proteomes" id="UP000298763"/>
    </source>
</evidence>
<evidence type="ECO:0000313" key="2">
    <source>
        <dbReference type="EMBL" id="QCP11895.1"/>
    </source>
</evidence>
<protein>
    <submittedName>
        <fullName evidence="2">DUF2145 domain-containing protein</fullName>
    </submittedName>
</protein>